<evidence type="ECO:0000259" key="5">
    <source>
        <dbReference type="Pfam" id="PF02826"/>
    </source>
</evidence>
<proteinExistence type="inferred from homology"/>
<feature type="domain" description="D-isomer specific 2-hydroxyacid dehydrogenase NAD-binding" evidence="5">
    <location>
        <begin position="103"/>
        <end position="282"/>
    </location>
</feature>
<sequence length="314" mass="34348">MPSVLVHHDLPIAKRLEGRRDDLTVVPASNRDEALEALPGADVFVVNPTNWTDDYASHLSAGDWVQATSAGYARFPVSEFRDQGVILTNASGNYDAAVADHAMSLLLALSRRLPAFVDRQRRREWGRELGGDLVDLAGRTLTVCGLGNIGEAVARRALAFEMDVYGVKRDPADYDGHLSADRVLSPERFQSILEDTDVLVLTVPLTDDTHGLVDRDVLEALPESAFLVNVARGEIVDERALIDALEAGTIAGAGLDVFAAEPLSAESPLWAFDETVVTPHVAGRSESFVDRFVDLFVRNYDRWRAGEPLENQIC</sequence>
<dbReference type="PANTHER" id="PTHR43333:SF1">
    <property type="entry name" value="D-ISOMER SPECIFIC 2-HYDROXYACID DEHYDROGENASE NAD-BINDING DOMAIN-CONTAINING PROTEIN"/>
    <property type="match status" value="1"/>
</dbReference>
<evidence type="ECO:0000259" key="4">
    <source>
        <dbReference type="Pfam" id="PF00389"/>
    </source>
</evidence>
<comment type="similarity">
    <text evidence="3">Belongs to the D-isomer specific 2-hydroxyacid dehydrogenase family.</text>
</comment>
<keyword evidence="1 3" id="KW-0560">Oxidoreductase</keyword>
<dbReference type="Gene3D" id="3.40.50.720">
    <property type="entry name" value="NAD(P)-binding Rossmann-like Domain"/>
    <property type="match status" value="2"/>
</dbReference>
<dbReference type="Pfam" id="PF00389">
    <property type="entry name" value="2-Hacid_dh"/>
    <property type="match status" value="1"/>
</dbReference>
<dbReference type="InterPro" id="IPR006139">
    <property type="entry name" value="D-isomer_2_OHA_DH_cat_dom"/>
</dbReference>
<dbReference type="SUPFAM" id="SSF51735">
    <property type="entry name" value="NAD(P)-binding Rossmann-fold domains"/>
    <property type="match status" value="1"/>
</dbReference>
<dbReference type="InterPro" id="IPR036291">
    <property type="entry name" value="NAD(P)-bd_dom_sf"/>
</dbReference>
<dbReference type="RefSeq" id="WP_338008829.1">
    <property type="nucleotide sequence ID" value="NZ_JAOPKB010000014.1"/>
</dbReference>
<gene>
    <name evidence="6" type="ORF">OB955_19660</name>
</gene>
<keyword evidence="2" id="KW-0520">NAD</keyword>
<name>A0ABT2QJ31_9EURY</name>
<dbReference type="EMBL" id="JAOPKB010000014">
    <property type="protein sequence ID" value="MCU4974940.1"/>
    <property type="molecule type" value="Genomic_DNA"/>
</dbReference>
<protein>
    <submittedName>
        <fullName evidence="6">D-2-hydroxyacid dehydrogenase</fullName>
    </submittedName>
</protein>
<evidence type="ECO:0000256" key="1">
    <source>
        <dbReference type="ARBA" id="ARBA00023002"/>
    </source>
</evidence>
<dbReference type="Proteomes" id="UP001320972">
    <property type="component" value="Unassembled WGS sequence"/>
</dbReference>
<dbReference type="PROSITE" id="PS00671">
    <property type="entry name" value="D_2_HYDROXYACID_DH_3"/>
    <property type="match status" value="1"/>
</dbReference>
<evidence type="ECO:0000256" key="2">
    <source>
        <dbReference type="ARBA" id="ARBA00023027"/>
    </source>
</evidence>
<dbReference type="PANTHER" id="PTHR43333">
    <property type="entry name" value="2-HACID_DH_C DOMAIN-CONTAINING PROTEIN"/>
    <property type="match status" value="1"/>
</dbReference>
<dbReference type="InterPro" id="IPR029753">
    <property type="entry name" value="D-isomer_DH_CS"/>
</dbReference>
<reference evidence="6 7" key="1">
    <citation type="submission" date="2022-09" db="EMBL/GenBank/DDBJ databases">
        <title>Enrichment on poylsaccharides allowed isolation of novel metabolic and taxonomic groups of Haloarchaea.</title>
        <authorList>
            <person name="Sorokin D.Y."/>
            <person name="Elcheninov A.G."/>
            <person name="Khizhniak T.V."/>
            <person name="Kolganova T.V."/>
            <person name="Kublanov I.V."/>
        </authorList>
    </citation>
    <scope>NUCLEOTIDE SEQUENCE [LARGE SCALE GENOMIC DNA]</scope>
    <source>
        <strain evidence="6 7">AArc-m2/3/4</strain>
    </source>
</reference>
<dbReference type="Pfam" id="PF02826">
    <property type="entry name" value="2-Hacid_dh_C"/>
    <property type="match status" value="1"/>
</dbReference>
<accession>A0ABT2QJ31</accession>
<evidence type="ECO:0000313" key="7">
    <source>
        <dbReference type="Proteomes" id="UP001320972"/>
    </source>
</evidence>
<evidence type="ECO:0000313" key="6">
    <source>
        <dbReference type="EMBL" id="MCU4974940.1"/>
    </source>
</evidence>
<keyword evidence="7" id="KW-1185">Reference proteome</keyword>
<dbReference type="InterPro" id="IPR006140">
    <property type="entry name" value="D-isomer_DH_NAD-bd"/>
</dbReference>
<dbReference type="SUPFAM" id="SSF52283">
    <property type="entry name" value="Formate/glycerate dehydrogenase catalytic domain-like"/>
    <property type="match status" value="1"/>
</dbReference>
<evidence type="ECO:0000256" key="3">
    <source>
        <dbReference type="RuleBase" id="RU003719"/>
    </source>
</evidence>
<feature type="domain" description="D-isomer specific 2-hydroxyacid dehydrogenase catalytic" evidence="4">
    <location>
        <begin position="20"/>
        <end position="313"/>
    </location>
</feature>
<organism evidence="6 7">
    <name type="scientific">Natronoglomus mannanivorans</name>
    <dbReference type="NCBI Taxonomy" id="2979990"/>
    <lineage>
        <taxon>Archaea</taxon>
        <taxon>Methanobacteriati</taxon>
        <taxon>Methanobacteriota</taxon>
        <taxon>Stenosarchaea group</taxon>
        <taxon>Halobacteria</taxon>
        <taxon>Halobacteriales</taxon>
        <taxon>Natrialbaceae</taxon>
        <taxon>Natronoglomus</taxon>
    </lineage>
</organism>
<dbReference type="CDD" id="cd05300">
    <property type="entry name" value="2-Hacid_dh_1"/>
    <property type="match status" value="1"/>
</dbReference>
<comment type="caution">
    <text evidence="6">The sequence shown here is derived from an EMBL/GenBank/DDBJ whole genome shotgun (WGS) entry which is preliminary data.</text>
</comment>